<gene>
    <name evidence="2" type="ORF">KYK14_12715</name>
</gene>
<dbReference type="Pfam" id="PF01047">
    <property type="entry name" value="MarR"/>
    <property type="match status" value="1"/>
</dbReference>
<reference evidence="2 3" key="1">
    <citation type="submission" date="2021-07" db="EMBL/GenBank/DDBJ databases">
        <title>Hymenobacter profundi sp. nov., isolated from deep-sea water.</title>
        <authorList>
            <person name="Kim M.K."/>
        </authorList>
    </citation>
    <scope>NUCLEOTIDE SEQUENCE [LARGE SCALE GENOMIC DNA]</scope>
    <source>
        <strain evidence="2 3">M2</strain>
    </source>
</reference>
<dbReference type="PROSITE" id="PS50995">
    <property type="entry name" value="HTH_MARR_2"/>
    <property type="match status" value="1"/>
</dbReference>
<dbReference type="RefSeq" id="WP_219159258.1">
    <property type="nucleotide sequence ID" value="NZ_JAHWGL010000051.1"/>
</dbReference>
<protein>
    <submittedName>
        <fullName evidence="2">MarR family transcriptional regulator</fullName>
    </submittedName>
</protein>
<dbReference type="PANTHER" id="PTHR33164">
    <property type="entry name" value="TRANSCRIPTIONAL REGULATOR, MARR FAMILY"/>
    <property type="match status" value="1"/>
</dbReference>
<comment type="caution">
    <text evidence="2">The sequence shown here is derived from an EMBL/GenBank/DDBJ whole genome shotgun (WGS) entry which is preliminary data.</text>
</comment>
<keyword evidence="3" id="KW-1185">Reference proteome</keyword>
<dbReference type="EMBL" id="JAHWGL010000051">
    <property type="protein sequence ID" value="MBW3129418.1"/>
    <property type="molecule type" value="Genomic_DNA"/>
</dbReference>
<dbReference type="PANTHER" id="PTHR33164:SF5">
    <property type="entry name" value="ORGANIC HYDROPEROXIDE RESISTANCE TRANSCRIPTIONAL REGULATOR"/>
    <property type="match status" value="1"/>
</dbReference>
<organism evidence="2 3">
    <name type="scientific">Hymenobacter profundi</name>
    <dbReference type="NCBI Taxonomy" id="1982110"/>
    <lineage>
        <taxon>Bacteria</taxon>
        <taxon>Pseudomonadati</taxon>
        <taxon>Bacteroidota</taxon>
        <taxon>Cytophagia</taxon>
        <taxon>Cytophagales</taxon>
        <taxon>Hymenobacteraceae</taxon>
        <taxon>Hymenobacter</taxon>
    </lineage>
</organism>
<dbReference type="Proteomes" id="UP000826188">
    <property type="component" value="Unassembled WGS sequence"/>
</dbReference>
<dbReference type="InterPro" id="IPR000835">
    <property type="entry name" value="HTH_MarR-typ"/>
</dbReference>
<evidence type="ECO:0000313" key="3">
    <source>
        <dbReference type="Proteomes" id="UP000826188"/>
    </source>
</evidence>
<evidence type="ECO:0000259" key="1">
    <source>
        <dbReference type="PROSITE" id="PS50995"/>
    </source>
</evidence>
<feature type="domain" description="HTH marR-type" evidence="1">
    <location>
        <begin position="19"/>
        <end position="152"/>
    </location>
</feature>
<proteinExistence type="predicted"/>
<evidence type="ECO:0000313" key="2">
    <source>
        <dbReference type="EMBL" id="MBW3129418.1"/>
    </source>
</evidence>
<dbReference type="InterPro" id="IPR039422">
    <property type="entry name" value="MarR/SlyA-like"/>
</dbReference>
<accession>A0ABS6X319</accession>
<dbReference type="SMART" id="SM00347">
    <property type="entry name" value="HTH_MARR"/>
    <property type="match status" value="1"/>
</dbReference>
<name>A0ABS6X319_9BACT</name>
<sequence length="152" mass="17273">MSSVLTAGSFEFDPQLKLEEQTCFQVYALSRLLTKAYQPLLTPLDLTYPQYLVLLLLWEHRELTVKDLGQHLLLDSGTLTPLLKRLAQRGLVSRQRDPHDERSVRITLLPAGVALHERARHIPAQSDQQYAKSPAGLAGLRQELKQLIRRLA</sequence>